<sequence length="92" mass="10321">MLQTAAVCSLNMLSDATEGHPFDFLWCFFNPVSGKLETVIGLGEYMSCLIPLSPDVREEANSLHTKEPAMKELSEHRAFMKKMYSSVNSFLT</sequence>
<reference evidence="1 2" key="1">
    <citation type="journal article" date="2024" name="G3 (Bethesda)">
        <title>Genome assembly of Hibiscus sabdariffa L. provides insights into metabolisms of medicinal natural products.</title>
        <authorList>
            <person name="Kim T."/>
        </authorList>
    </citation>
    <scope>NUCLEOTIDE SEQUENCE [LARGE SCALE GENOMIC DNA]</scope>
    <source>
        <strain evidence="1">TK-2024</strain>
        <tissue evidence="1">Old leaves</tissue>
    </source>
</reference>
<proteinExistence type="predicted"/>
<comment type="caution">
    <text evidence="1">The sequence shown here is derived from an EMBL/GenBank/DDBJ whole genome shotgun (WGS) entry which is preliminary data.</text>
</comment>
<protein>
    <submittedName>
        <fullName evidence="1">Uncharacterized protein</fullName>
    </submittedName>
</protein>
<dbReference type="Proteomes" id="UP001472677">
    <property type="component" value="Unassembled WGS sequence"/>
</dbReference>
<name>A0ABR2FQA4_9ROSI</name>
<evidence type="ECO:0000313" key="1">
    <source>
        <dbReference type="EMBL" id="KAK8584289.1"/>
    </source>
</evidence>
<dbReference type="EMBL" id="JBBPBM010000005">
    <property type="protein sequence ID" value="KAK8584289.1"/>
    <property type="molecule type" value="Genomic_DNA"/>
</dbReference>
<gene>
    <name evidence="1" type="ORF">V6N12_068534</name>
</gene>
<evidence type="ECO:0000313" key="2">
    <source>
        <dbReference type="Proteomes" id="UP001472677"/>
    </source>
</evidence>
<accession>A0ABR2FQA4</accession>
<organism evidence="1 2">
    <name type="scientific">Hibiscus sabdariffa</name>
    <name type="common">roselle</name>
    <dbReference type="NCBI Taxonomy" id="183260"/>
    <lineage>
        <taxon>Eukaryota</taxon>
        <taxon>Viridiplantae</taxon>
        <taxon>Streptophyta</taxon>
        <taxon>Embryophyta</taxon>
        <taxon>Tracheophyta</taxon>
        <taxon>Spermatophyta</taxon>
        <taxon>Magnoliopsida</taxon>
        <taxon>eudicotyledons</taxon>
        <taxon>Gunneridae</taxon>
        <taxon>Pentapetalae</taxon>
        <taxon>rosids</taxon>
        <taxon>malvids</taxon>
        <taxon>Malvales</taxon>
        <taxon>Malvaceae</taxon>
        <taxon>Malvoideae</taxon>
        <taxon>Hibiscus</taxon>
    </lineage>
</organism>
<keyword evidence="2" id="KW-1185">Reference proteome</keyword>